<evidence type="ECO:0000313" key="1">
    <source>
        <dbReference type="WBParaSite" id="ASIM_0002104101-mRNA-1"/>
    </source>
</evidence>
<organism evidence="1">
    <name type="scientific">Anisakis simplex</name>
    <name type="common">Herring worm</name>
    <dbReference type="NCBI Taxonomy" id="6269"/>
    <lineage>
        <taxon>Eukaryota</taxon>
        <taxon>Metazoa</taxon>
        <taxon>Ecdysozoa</taxon>
        <taxon>Nematoda</taxon>
        <taxon>Chromadorea</taxon>
        <taxon>Rhabditida</taxon>
        <taxon>Spirurina</taxon>
        <taxon>Ascaridomorpha</taxon>
        <taxon>Ascaridoidea</taxon>
        <taxon>Anisakidae</taxon>
        <taxon>Anisakis</taxon>
        <taxon>Anisakis simplex complex</taxon>
    </lineage>
</organism>
<protein>
    <submittedName>
        <fullName evidence="1">RING-type domain-containing protein</fullName>
    </submittedName>
</protein>
<dbReference type="AlphaFoldDB" id="A0A0M3KJ69"/>
<sequence>LCSHCVDRLIELRNETPRVVLGLGGTRQLAGYPIHIQCPVCRVSTGVPNEGLPVNYALCELIDRVHKTQELKRDCNHCQKAVNYGAQMFCVTCSQNANTPSCILCIKCALNEHAKSGHTIDQIEPASEEARRDAIQQITELRQSTSISVSECNRANESFAKDLEQYSNVSCHLMQ</sequence>
<reference evidence="1" key="1">
    <citation type="submission" date="2017-02" db="UniProtKB">
        <authorList>
            <consortium name="WormBaseParasite"/>
        </authorList>
    </citation>
    <scope>IDENTIFICATION</scope>
</reference>
<dbReference type="WBParaSite" id="ASIM_0002104101-mRNA-1">
    <property type="protein sequence ID" value="ASIM_0002104101-mRNA-1"/>
    <property type="gene ID" value="ASIM_0002104101"/>
</dbReference>
<proteinExistence type="predicted"/>
<name>A0A0M3KJ69_ANISI</name>
<accession>A0A0M3KJ69</accession>